<evidence type="ECO:0000313" key="6">
    <source>
        <dbReference type="Proteomes" id="UP000001554"/>
    </source>
</evidence>
<dbReference type="AlphaFoldDB" id="A0A9J7L1D1"/>
<gene>
    <name evidence="7" type="primary">LOC118414011</name>
</gene>
<comment type="similarity">
    <text evidence="2">Belongs to the dermatopontin family.</text>
</comment>
<dbReference type="OrthoDB" id="10010705at2759"/>
<dbReference type="OMA" id="NEWNDDL"/>
<dbReference type="Pfam" id="PF14704">
    <property type="entry name" value="DERM"/>
    <property type="match status" value="1"/>
</dbReference>
<keyword evidence="4" id="KW-1015">Disulfide bond</keyword>
<dbReference type="GO" id="GO:0030199">
    <property type="term" value="P:collagen fibril organization"/>
    <property type="evidence" value="ECO:0000318"/>
    <property type="project" value="GO_Central"/>
</dbReference>
<dbReference type="GO" id="GO:0005576">
    <property type="term" value="C:extracellular region"/>
    <property type="evidence" value="ECO:0007669"/>
    <property type="project" value="UniProtKB-SubCell"/>
</dbReference>
<dbReference type="InterPro" id="IPR026645">
    <property type="entry name" value="Dermatopontin"/>
</dbReference>
<accession>A0A9J7L1D1</accession>
<evidence type="ECO:0000256" key="3">
    <source>
        <dbReference type="ARBA" id="ARBA00022525"/>
    </source>
</evidence>
<keyword evidence="3" id="KW-0964">Secreted</keyword>
<proteinExistence type="inferred from homology"/>
<evidence type="ECO:0000313" key="7">
    <source>
        <dbReference type="RefSeq" id="XP_035673615.1"/>
    </source>
</evidence>
<feature type="chain" id="PRO_5039914311" evidence="5">
    <location>
        <begin position="17"/>
        <end position="233"/>
    </location>
</feature>
<evidence type="ECO:0000256" key="2">
    <source>
        <dbReference type="ARBA" id="ARBA00008712"/>
    </source>
</evidence>
<protein>
    <submittedName>
        <fullName evidence="7">Dermatopontin-like isoform X1</fullName>
    </submittedName>
</protein>
<dbReference type="RefSeq" id="XP_035673615.1">
    <property type="nucleotide sequence ID" value="XM_035817722.1"/>
</dbReference>
<dbReference type="PANTHER" id="PTHR15040">
    <property type="entry name" value="DERMATOPONTIN-RELATED"/>
    <property type="match status" value="1"/>
</dbReference>
<keyword evidence="5" id="KW-0732">Signal</keyword>
<reference evidence="7" key="2">
    <citation type="submission" date="2025-08" db="UniProtKB">
        <authorList>
            <consortium name="RefSeq"/>
        </authorList>
    </citation>
    <scope>IDENTIFICATION</scope>
    <source>
        <strain evidence="7">S238N-H82</strain>
        <tissue evidence="7">Testes</tissue>
    </source>
</reference>
<comment type="subcellular location">
    <subcellularLocation>
        <location evidence="1">Secreted</location>
    </subcellularLocation>
</comment>
<keyword evidence="6" id="KW-1185">Reference proteome</keyword>
<dbReference type="Proteomes" id="UP000001554">
    <property type="component" value="Chromosome 4"/>
</dbReference>
<dbReference type="PANTHER" id="PTHR15040:SF1">
    <property type="entry name" value="DERMATOPONTIN-LIKE ISOFORM X1"/>
    <property type="match status" value="1"/>
</dbReference>
<dbReference type="KEGG" id="bfo:118414011"/>
<evidence type="ECO:0000256" key="1">
    <source>
        <dbReference type="ARBA" id="ARBA00004613"/>
    </source>
</evidence>
<evidence type="ECO:0000256" key="4">
    <source>
        <dbReference type="ARBA" id="ARBA00023157"/>
    </source>
</evidence>
<reference evidence="6" key="1">
    <citation type="journal article" date="2020" name="Nat. Ecol. Evol.">
        <title>Deeply conserved synteny resolves early events in vertebrate evolution.</title>
        <authorList>
            <person name="Simakov O."/>
            <person name="Marletaz F."/>
            <person name="Yue J.X."/>
            <person name="O'Connell B."/>
            <person name="Jenkins J."/>
            <person name="Brandt A."/>
            <person name="Calef R."/>
            <person name="Tung C.H."/>
            <person name="Huang T.K."/>
            <person name="Schmutz J."/>
            <person name="Satoh N."/>
            <person name="Yu J.K."/>
            <person name="Putnam N.H."/>
            <person name="Green R.E."/>
            <person name="Rokhsar D.S."/>
        </authorList>
    </citation>
    <scope>NUCLEOTIDE SEQUENCE [LARGE SCALE GENOMIC DNA]</scope>
    <source>
        <strain evidence="6">S238N-H82</strain>
    </source>
</reference>
<evidence type="ECO:0000256" key="5">
    <source>
        <dbReference type="SAM" id="SignalP"/>
    </source>
</evidence>
<dbReference type="GeneID" id="118414011"/>
<feature type="signal peptide" evidence="5">
    <location>
        <begin position="1"/>
        <end position="16"/>
    </location>
</feature>
<name>A0A9J7L1D1_BRAFL</name>
<sequence length="233" mass="26375">MLLAFSMMILLAVTNAAPSTLRVGEEVLSSQDRDRRHAVEATTNVSRQNVGLDVTTTAPTPTCNTTGKETEFGDPFTFECAKNQVISSVTSSYCSSPSDRAWAFGCKVLTGDDLELNECFWSPYINDFGGIMAFQCPFNSLITGFYSTFRDDKNDRRWKVKCCRPGSYLAYNCLTTIESNEWNDDLNFSSPSGYFMRGIHSDFSTGKRDRRYQFDLCKMKTESTENRDRYNYG</sequence>
<organism evidence="6 7">
    <name type="scientific">Branchiostoma floridae</name>
    <name type="common">Florida lancelet</name>
    <name type="synonym">Amphioxus</name>
    <dbReference type="NCBI Taxonomy" id="7739"/>
    <lineage>
        <taxon>Eukaryota</taxon>
        <taxon>Metazoa</taxon>
        <taxon>Chordata</taxon>
        <taxon>Cephalochordata</taxon>
        <taxon>Leptocardii</taxon>
        <taxon>Amphioxiformes</taxon>
        <taxon>Branchiostomatidae</taxon>
        <taxon>Branchiostoma</taxon>
    </lineage>
</organism>